<evidence type="ECO:0000256" key="4">
    <source>
        <dbReference type="ARBA" id="ARBA00023163"/>
    </source>
</evidence>
<protein>
    <recommendedName>
        <fullName evidence="1">Stage 0 sporulation protein A homolog</fullName>
    </recommendedName>
</protein>
<dbReference type="Gene3D" id="3.40.50.2300">
    <property type="match status" value="1"/>
</dbReference>
<feature type="modified residue" description="4-aspartylphosphate" evidence="6">
    <location>
        <position position="52"/>
    </location>
</feature>
<dbReference type="PROSITE" id="PS51755">
    <property type="entry name" value="OMPR_PHOB"/>
    <property type="match status" value="1"/>
</dbReference>
<dbReference type="GO" id="GO:0000156">
    <property type="term" value="F:phosphorelay response regulator activity"/>
    <property type="evidence" value="ECO:0007669"/>
    <property type="project" value="TreeGrafter"/>
</dbReference>
<dbReference type="Pfam" id="PF00072">
    <property type="entry name" value="Response_reg"/>
    <property type="match status" value="1"/>
</dbReference>
<sequence length="226" mass="25476">MPTILLAEDDQTLRVALCDMLQAEHYDVYTCSHGDDALDQALNGSYDLILLDVLLPGLNGYDIAAQVRQHKIPTPIIMITAKDRVDDRVQGLDAGADDYLVKPFALTELHARIRAQLRRSALGYQESDVLEFDNMRYRFATRELTIGSQTLALSPKEALLMELFLRYPHWVLTRQQLMDRLWGEGTEILDNALEAHISKLRRRLVACGGPDIVAVRGLGYRLGETV</sequence>
<dbReference type="GO" id="GO:0000976">
    <property type="term" value="F:transcription cis-regulatory region binding"/>
    <property type="evidence" value="ECO:0007669"/>
    <property type="project" value="TreeGrafter"/>
</dbReference>
<gene>
    <name evidence="10" type="ORF">SAMN00768000_1062</name>
</gene>
<accession>A0A1W1WAU5</accession>
<dbReference type="GO" id="GO:0032993">
    <property type="term" value="C:protein-DNA complex"/>
    <property type="evidence" value="ECO:0007669"/>
    <property type="project" value="TreeGrafter"/>
</dbReference>
<dbReference type="Gene3D" id="1.10.10.10">
    <property type="entry name" value="Winged helix-like DNA-binding domain superfamily/Winged helix DNA-binding domain"/>
    <property type="match status" value="1"/>
</dbReference>
<dbReference type="SMART" id="SM00862">
    <property type="entry name" value="Trans_reg_C"/>
    <property type="match status" value="1"/>
</dbReference>
<feature type="domain" description="Response regulatory" evidence="8">
    <location>
        <begin position="3"/>
        <end position="117"/>
    </location>
</feature>
<evidence type="ECO:0000256" key="3">
    <source>
        <dbReference type="ARBA" id="ARBA00023125"/>
    </source>
</evidence>
<comment type="function">
    <text evidence="5">May play the central regulatory role in sporulation. It may be an element of the effector pathway responsible for the activation of sporulation genes in response to nutritional stress. Spo0A may act in concert with spo0H (a sigma factor) to control the expression of some genes that are critical to the sporulation process.</text>
</comment>
<name>A0A1W1WAU5_SULTA</name>
<proteinExistence type="predicted"/>
<evidence type="ECO:0000256" key="2">
    <source>
        <dbReference type="ARBA" id="ARBA00023015"/>
    </source>
</evidence>
<keyword evidence="2" id="KW-0805">Transcription regulation</keyword>
<dbReference type="PROSITE" id="PS50110">
    <property type="entry name" value="RESPONSE_REGULATORY"/>
    <property type="match status" value="1"/>
</dbReference>
<dbReference type="GO" id="GO:0005829">
    <property type="term" value="C:cytosol"/>
    <property type="evidence" value="ECO:0007669"/>
    <property type="project" value="TreeGrafter"/>
</dbReference>
<keyword evidence="6" id="KW-0597">Phosphoprotein</keyword>
<dbReference type="CDD" id="cd00383">
    <property type="entry name" value="trans_reg_C"/>
    <property type="match status" value="1"/>
</dbReference>
<feature type="domain" description="OmpR/PhoB-type" evidence="9">
    <location>
        <begin position="127"/>
        <end position="224"/>
    </location>
</feature>
<keyword evidence="11" id="KW-1185">Reference proteome</keyword>
<dbReference type="InterPro" id="IPR001867">
    <property type="entry name" value="OmpR/PhoB-type_DNA-bd"/>
</dbReference>
<dbReference type="InterPro" id="IPR001789">
    <property type="entry name" value="Sig_transdc_resp-reg_receiver"/>
</dbReference>
<dbReference type="InterPro" id="IPR011006">
    <property type="entry name" value="CheY-like_superfamily"/>
</dbReference>
<keyword evidence="4" id="KW-0804">Transcription</keyword>
<evidence type="ECO:0000313" key="11">
    <source>
        <dbReference type="Proteomes" id="UP000192660"/>
    </source>
</evidence>
<evidence type="ECO:0000256" key="5">
    <source>
        <dbReference type="ARBA" id="ARBA00024867"/>
    </source>
</evidence>
<dbReference type="SUPFAM" id="SSF52172">
    <property type="entry name" value="CheY-like"/>
    <property type="match status" value="1"/>
</dbReference>
<evidence type="ECO:0000256" key="6">
    <source>
        <dbReference type="PROSITE-ProRule" id="PRU00169"/>
    </source>
</evidence>
<evidence type="ECO:0000259" key="9">
    <source>
        <dbReference type="PROSITE" id="PS51755"/>
    </source>
</evidence>
<dbReference type="Gene3D" id="6.10.250.690">
    <property type="match status" value="1"/>
</dbReference>
<dbReference type="InterPro" id="IPR036388">
    <property type="entry name" value="WH-like_DNA-bd_sf"/>
</dbReference>
<dbReference type="OrthoDB" id="9790442at2"/>
<evidence type="ECO:0000313" key="10">
    <source>
        <dbReference type="EMBL" id="SMC03394.1"/>
    </source>
</evidence>
<dbReference type="SMART" id="SM00448">
    <property type="entry name" value="REC"/>
    <property type="match status" value="1"/>
</dbReference>
<dbReference type="PANTHER" id="PTHR48111">
    <property type="entry name" value="REGULATOR OF RPOS"/>
    <property type="match status" value="1"/>
</dbReference>
<keyword evidence="3 7" id="KW-0238">DNA-binding</keyword>
<reference evidence="11" key="1">
    <citation type="submission" date="2017-04" db="EMBL/GenBank/DDBJ databases">
        <authorList>
            <person name="Varghese N."/>
            <person name="Submissions S."/>
        </authorList>
    </citation>
    <scope>NUCLEOTIDE SEQUENCE [LARGE SCALE GENOMIC DNA]</scope>
    <source>
        <strain evidence="11">DSM 9293</strain>
    </source>
</reference>
<evidence type="ECO:0000256" key="1">
    <source>
        <dbReference type="ARBA" id="ARBA00018672"/>
    </source>
</evidence>
<dbReference type="GO" id="GO:0006355">
    <property type="term" value="P:regulation of DNA-templated transcription"/>
    <property type="evidence" value="ECO:0007669"/>
    <property type="project" value="InterPro"/>
</dbReference>
<dbReference type="AlphaFoldDB" id="A0A1W1WAU5"/>
<dbReference type="RefSeq" id="WP_020374932.1">
    <property type="nucleotide sequence ID" value="NZ_FWWY01000001.1"/>
</dbReference>
<dbReference type="STRING" id="28034.BFX07_03670"/>
<organism evidence="10 11">
    <name type="scientific">Sulfobacillus thermosulfidooxidans (strain DSM 9293 / VKM B-1269 / AT-1)</name>
    <dbReference type="NCBI Taxonomy" id="929705"/>
    <lineage>
        <taxon>Bacteria</taxon>
        <taxon>Bacillati</taxon>
        <taxon>Bacillota</taxon>
        <taxon>Clostridia</taxon>
        <taxon>Eubacteriales</taxon>
        <taxon>Clostridiales Family XVII. Incertae Sedis</taxon>
        <taxon>Sulfobacillus</taxon>
    </lineage>
</organism>
<dbReference type="PANTHER" id="PTHR48111:SF15">
    <property type="entry name" value="OMPR SUBFAMILY"/>
    <property type="match status" value="1"/>
</dbReference>
<dbReference type="InterPro" id="IPR039420">
    <property type="entry name" value="WalR-like"/>
</dbReference>
<dbReference type="EMBL" id="FWWY01000001">
    <property type="protein sequence ID" value="SMC03394.1"/>
    <property type="molecule type" value="Genomic_DNA"/>
</dbReference>
<dbReference type="Proteomes" id="UP000192660">
    <property type="component" value="Unassembled WGS sequence"/>
</dbReference>
<dbReference type="Pfam" id="PF00486">
    <property type="entry name" value="Trans_reg_C"/>
    <property type="match status" value="1"/>
</dbReference>
<evidence type="ECO:0000259" key="8">
    <source>
        <dbReference type="PROSITE" id="PS50110"/>
    </source>
</evidence>
<evidence type="ECO:0000256" key="7">
    <source>
        <dbReference type="PROSITE-ProRule" id="PRU01091"/>
    </source>
</evidence>
<feature type="DNA-binding region" description="OmpR/PhoB-type" evidence="7">
    <location>
        <begin position="127"/>
        <end position="224"/>
    </location>
</feature>